<sequence>MDPIWKLEPLSYITIQSNNGWKLVSYKMNPGRITECASCSPSSPFFVHMEPRNMVLHQGKLPNPMEVVLTSQSLICKYQEAFQANQEQKPISGQQPQQLLTNQDWQIILKVAAHKNRRSKRSGYAFEAKTLKEMFYSQDELAVEGNPITLQSRMLWVKQFSRLWRWATIEY</sequence>
<evidence type="ECO:0000313" key="2">
    <source>
        <dbReference type="Proteomes" id="UP000594261"/>
    </source>
</evidence>
<proteinExistence type="predicted"/>
<reference evidence="1" key="2">
    <citation type="submission" date="2021-01" db="UniProtKB">
        <authorList>
            <consortium name="EnsemblPlants"/>
        </authorList>
    </citation>
    <scope>IDENTIFICATION</scope>
</reference>
<reference evidence="1 2" key="1">
    <citation type="journal article" date="2016" name="G3 (Bethesda)">
        <title>First Draft Assembly and Annotation of the Genome of a California Endemic Oak Quercus lobata Nee (Fagaceae).</title>
        <authorList>
            <person name="Sork V.L."/>
            <person name="Fitz-Gibbon S.T."/>
            <person name="Puiu D."/>
            <person name="Crepeau M."/>
            <person name="Gugger P.F."/>
            <person name="Sherman R."/>
            <person name="Stevens K."/>
            <person name="Langley C.H."/>
            <person name="Pellegrini M."/>
            <person name="Salzberg S.L."/>
        </authorList>
    </citation>
    <scope>NUCLEOTIDE SEQUENCE [LARGE SCALE GENOMIC DNA]</scope>
    <source>
        <strain evidence="1 2">cv. SW786</strain>
    </source>
</reference>
<dbReference type="InParanoid" id="A0A7N2M942"/>
<dbReference type="Gramene" id="QL08p009371:mrna">
    <property type="protein sequence ID" value="QL08p009371:mrna:CDS:2"/>
    <property type="gene ID" value="QL08p009371"/>
</dbReference>
<dbReference type="EnsemblPlants" id="QL08p009371:mrna">
    <property type="protein sequence ID" value="QL08p009371:mrna:CDS:2"/>
    <property type="gene ID" value="QL08p009371"/>
</dbReference>
<keyword evidence="2" id="KW-1185">Reference proteome</keyword>
<protein>
    <submittedName>
        <fullName evidence="1">Uncharacterized protein</fullName>
    </submittedName>
</protein>
<dbReference type="EMBL" id="LRBV02000008">
    <property type="status" value="NOT_ANNOTATED_CDS"/>
    <property type="molecule type" value="Genomic_DNA"/>
</dbReference>
<dbReference type="Proteomes" id="UP000594261">
    <property type="component" value="Chromosome 8"/>
</dbReference>
<accession>A0A7N2M942</accession>
<organism evidence="1 2">
    <name type="scientific">Quercus lobata</name>
    <name type="common">Valley oak</name>
    <dbReference type="NCBI Taxonomy" id="97700"/>
    <lineage>
        <taxon>Eukaryota</taxon>
        <taxon>Viridiplantae</taxon>
        <taxon>Streptophyta</taxon>
        <taxon>Embryophyta</taxon>
        <taxon>Tracheophyta</taxon>
        <taxon>Spermatophyta</taxon>
        <taxon>Magnoliopsida</taxon>
        <taxon>eudicotyledons</taxon>
        <taxon>Gunneridae</taxon>
        <taxon>Pentapetalae</taxon>
        <taxon>rosids</taxon>
        <taxon>fabids</taxon>
        <taxon>Fagales</taxon>
        <taxon>Fagaceae</taxon>
        <taxon>Quercus</taxon>
    </lineage>
</organism>
<dbReference type="AlphaFoldDB" id="A0A7N2M942"/>
<name>A0A7N2M942_QUELO</name>
<evidence type="ECO:0000313" key="1">
    <source>
        <dbReference type="EnsemblPlants" id="QL08p009371:mrna:CDS:2"/>
    </source>
</evidence>